<dbReference type="PROSITE" id="PS51123">
    <property type="entry name" value="OMPA_2"/>
    <property type="match status" value="1"/>
</dbReference>
<evidence type="ECO:0000256" key="7">
    <source>
        <dbReference type="PROSITE-ProRule" id="PRU00473"/>
    </source>
</evidence>
<sequence>MSKKREQAHQEEEAGEAWLLPYSDLMTLLLAVFIVLFAVSKIDAQKAQQISQEFSSSMMNKEYNGQGSGSGSGSGGSGPISNSSPSDATPAGGPLNIETESELESFLGEYELKKLETLKKEIDTKLHDDGMDQSASTMIDMRGLVIRLNNAIFFDSGSAQIKKQSEETLMEVANLLNTVDNYIRIEGHTDNVPIKHSSYPSNWELSTARAVNVVKLFIDKESFSPNKLIAVGYGEYKPVADNSTDEGRAKNRRIDIIILSSKYNNLEEQLVK</sequence>
<evidence type="ECO:0000256" key="4">
    <source>
        <dbReference type="ARBA" id="ARBA00022692"/>
    </source>
</evidence>
<feature type="compositionally biased region" description="Gly residues" evidence="8">
    <location>
        <begin position="66"/>
        <end position="78"/>
    </location>
</feature>
<comment type="caution">
    <text evidence="11">The sequence shown here is derived from an EMBL/GenBank/DDBJ whole genome shotgun (WGS) entry which is preliminary data.</text>
</comment>
<keyword evidence="6 7" id="KW-0472">Membrane</keyword>
<evidence type="ECO:0000259" key="10">
    <source>
        <dbReference type="PROSITE" id="PS51123"/>
    </source>
</evidence>
<dbReference type="RefSeq" id="WP_104439470.1">
    <property type="nucleotide sequence ID" value="NZ_PTJA01000017.1"/>
</dbReference>
<dbReference type="Pfam" id="PF13677">
    <property type="entry name" value="MotB_plug"/>
    <property type="match status" value="1"/>
</dbReference>
<evidence type="ECO:0000256" key="8">
    <source>
        <dbReference type="SAM" id="MobiDB-lite"/>
    </source>
</evidence>
<dbReference type="GO" id="GO:0005886">
    <property type="term" value="C:plasma membrane"/>
    <property type="evidence" value="ECO:0007669"/>
    <property type="project" value="UniProtKB-SubCell"/>
</dbReference>
<feature type="region of interest" description="Disordered" evidence="8">
    <location>
        <begin position="59"/>
        <end position="96"/>
    </location>
</feature>
<dbReference type="Gene3D" id="3.30.1330.60">
    <property type="entry name" value="OmpA-like domain"/>
    <property type="match status" value="1"/>
</dbReference>
<feature type="transmembrane region" description="Helical" evidence="9">
    <location>
        <begin position="20"/>
        <end position="39"/>
    </location>
</feature>
<evidence type="ECO:0000313" key="12">
    <source>
        <dbReference type="Proteomes" id="UP000237749"/>
    </source>
</evidence>
<accession>A0A2S6HHK1</accession>
<dbReference type="EMBL" id="PTJA01000017">
    <property type="protein sequence ID" value="PPK76863.1"/>
    <property type="molecule type" value="Genomic_DNA"/>
</dbReference>
<evidence type="ECO:0000256" key="9">
    <source>
        <dbReference type="SAM" id="Phobius"/>
    </source>
</evidence>
<dbReference type="SUPFAM" id="SSF103088">
    <property type="entry name" value="OmpA-like"/>
    <property type="match status" value="1"/>
</dbReference>
<dbReference type="AlphaFoldDB" id="A0A2S6HHK1"/>
<dbReference type="CDD" id="cd07185">
    <property type="entry name" value="OmpA_C-like"/>
    <property type="match status" value="1"/>
</dbReference>
<keyword evidence="4 9" id="KW-0812">Transmembrane</keyword>
<keyword evidence="5 9" id="KW-1133">Transmembrane helix</keyword>
<evidence type="ECO:0000256" key="1">
    <source>
        <dbReference type="ARBA" id="ARBA00004162"/>
    </source>
</evidence>
<feature type="domain" description="OmpA-like" evidence="10">
    <location>
        <begin position="141"/>
        <end position="262"/>
    </location>
</feature>
<keyword evidence="3" id="KW-1003">Cell membrane</keyword>
<evidence type="ECO:0000256" key="5">
    <source>
        <dbReference type="ARBA" id="ARBA00022989"/>
    </source>
</evidence>
<name>A0A2S6HHK1_9FIRM</name>
<proteinExistence type="inferred from homology"/>
<protein>
    <submittedName>
        <fullName evidence="11">Chemotaxis protein MotB</fullName>
    </submittedName>
</protein>
<dbReference type="PANTHER" id="PTHR30329:SF21">
    <property type="entry name" value="LIPOPROTEIN YIAD-RELATED"/>
    <property type="match status" value="1"/>
</dbReference>
<dbReference type="InterPro" id="IPR025713">
    <property type="entry name" value="MotB-like_N_dom"/>
</dbReference>
<dbReference type="InterPro" id="IPR006665">
    <property type="entry name" value="OmpA-like"/>
</dbReference>
<gene>
    <name evidence="11" type="ORF">BXY41_11792</name>
</gene>
<organism evidence="11 12">
    <name type="scientific">Lacrimispora xylanisolvens</name>
    <dbReference type="NCBI Taxonomy" id="384636"/>
    <lineage>
        <taxon>Bacteria</taxon>
        <taxon>Bacillati</taxon>
        <taxon>Bacillota</taxon>
        <taxon>Clostridia</taxon>
        <taxon>Lachnospirales</taxon>
        <taxon>Lachnospiraceae</taxon>
        <taxon>Lacrimispora</taxon>
    </lineage>
</organism>
<evidence type="ECO:0000256" key="6">
    <source>
        <dbReference type="ARBA" id="ARBA00023136"/>
    </source>
</evidence>
<evidence type="ECO:0000256" key="3">
    <source>
        <dbReference type="ARBA" id="ARBA00022475"/>
    </source>
</evidence>
<evidence type="ECO:0000313" key="11">
    <source>
        <dbReference type="EMBL" id="PPK76863.1"/>
    </source>
</evidence>
<comment type="similarity">
    <text evidence="2">Belongs to the MotB family.</text>
</comment>
<keyword evidence="12" id="KW-1185">Reference proteome</keyword>
<dbReference type="InterPro" id="IPR050330">
    <property type="entry name" value="Bact_OuterMem_StrucFunc"/>
</dbReference>
<dbReference type="Pfam" id="PF00691">
    <property type="entry name" value="OmpA"/>
    <property type="match status" value="1"/>
</dbReference>
<dbReference type="OrthoDB" id="9815217at2"/>
<reference evidence="11 12" key="1">
    <citation type="submission" date="2018-02" db="EMBL/GenBank/DDBJ databases">
        <title>Genomic Encyclopedia of Archaeal and Bacterial Type Strains, Phase II (KMG-II): from individual species to whole genera.</title>
        <authorList>
            <person name="Goeker M."/>
        </authorList>
    </citation>
    <scope>NUCLEOTIDE SEQUENCE [LARGE SCALE GENOMIC DNA]</scope>
    <source>
        <strain evidence="11 12">DSM 3808</strain>
    </source>
</reference>
<dbReference type="Proteomes" id="UP000237749">
    <property type="component" value="Unassembled WGS sequence"/>
</dbReference>
<dbReference type="PANTHER" id="PTHR30329">
    <property type="entry name" value="STATOR ELEMENT OF FLAGELLAR MOTOR COMPLEX"/>
    <property type="match status" value="1"/>
</dbReference>
<comment type="subcellular location">
    <subcellularLocation>
        <location evidence="1">Cell membrane</location>
        <topology evidence="1">Single-pass membrane protein</topology>
    </subcellularLocation>
</comment>
<dbReference type="InterPro" id="IPR036737">
    <property type="entry name" value="OmpA-like_sf"/>
</dbReference>
<evidence type="ECO:0000256" key="2">
    <source>
        <dbReference type="ARBA" id="ARBA00008914"/>
    </source>
</evidence>